<dbReference type="InterPro" id="IPR011006">
    <property type="entry name" value="CheY-like_superfamily"/>
</dbReference>
<dbReference type="EMBL" id="LT828648">
    <property type="protein sequence ID" value="SLM47679.1"/>
    <property type="molecule type" value="Genomic_DNA"/>
</dbReference>
<accession>A0A1W1I481</accession>
<dbReference type="PANTHER" id="PTHR44591:SF3">
    <property type="entry name" value="RESPONSE REGULATORY DOMAIN-CONTAINING PROTEIN"/>
    <property type="match status" value="1"/>
</dbReference>
<feature type="domain" description="Response regulatory" evidence="3">
    <location>
        <begin position="10"/>
        <end position="128"/>
    </location>
</feature>
<dbReference type="InterPro" id="IPR001789">
    <property type="entry name" value="Sig_transdc_resp-reg_receiver"/>
</dbReference>
<evidence type="ECO:0000313" key="4">
    <source>
        <dbReference type="EMBL" id="SLM47679.1"/>
    </source>
</evidence>
<dbReference type="RefSeq" id="WP_080886176.1">
    <property type="nucleotide sequence ID" value="NZ_LT828648.1"/>
</dbReference>
<dbReference type="OrthoDB" id="9800897at2"/>
<gene>
    <name evidence="4" type="ORF">NSJP_1507</name>
</gene>
<sequence length="141" mass="15371">MSEDGSAPISLLFVDPDTESRAYWVTGLKIASPGYVITEALDGQSALDLCQARTFDCVVLEAVLPDLSGFEVLMHLCPPTSTAIVPVVMLTKLVLARLSNLAKWNGAQAYLLKGYTSVDELDLTIRRAIKWANPTSRESQQ</sequence>
<dbReference type="STRING" id="1325564.NSJP_1507"/>
<dbReference type="Gene3D" id="3.40.50.2300">
    <property type="match status" value="1"/>
</dbReference>
<proteinExistence type="predicted"/>
<evidence type="ECO:0000256" key="2">
    <source>
        <dbReference type="PROSITE-ProRule" id="PRU00169"/>
    </source>
</evidence>
<dbReference type="AlphaFoldDB" id="A0A1W1I481"/>
<reference evidence="4 5" key="1">
    <citation type="submission" date="2017-03" db="EMBL/GenBank/DDBJ databases">
        <authorList>
            <person name="Afonso C.L."/>
            <person name="Miller P.J."/>
            <person name="Scott M.A."/>
            <person name="Spackman E."/>
            <person name="Goraichik I."/>
            <person name="Dimitrov K.M."/>
            <person name="Suarez D.L."/>
            <person name="Swayne D.E."/>
        </authorList>
    </citation>
    <scope>NUCLEOTIDE SEQUENCE [LARGE SCALE GENOMIC DNA]</scope>
    <source>
        <strain evidence="4">Genome sequencing of Nitrospira japonica strain NJ11</strain>
    </source>
</reference>
<dbReference type="SUPFAM" id="SSF52172">
    <property type="entry name" value="CheY-like"/>
    <property type="match status" value="1"/>
</dbReference>
<dbReference type="Pfam" id="PF00072">
    <property type="entry name" value="Response_reg"/>
    <property type="match status" value="1"/>
</dbReference>
<evidence type="ECO:0000313" key="5">
    <source>
        <dbReference type="Proteomes" id="UP000192042"/>
    </source>
</evidence>
<keyword evidence="5" id="KW-1185">Reference proteome</keyword>
<organism evidence="4 5">
    <name type="scientific">Nitrospira japonica</name>
    <dbReference type="NCBI Taxonomy" id="1325564"/>
    <lineage>
        <taxon>Bacteria</taxon>
        <taxon>Pseudomonadati</taxon>
        <taxon>Nitrospirota</taxon>
        <taxon>Nitrospiria</taxon>
        <taxon>Nitrospirales</taxon>
        <taxon>Nitrospiraceae</taxon>
        <taxon>Nitrospira</taxon>
    </lineage>
</organism>
<dbReference type="GO" id="GO:0000160">
    <property type="term" value="P:phosphorelay signal transduction system"/>
    <property type="evidence" value="ECO:0007669"/>
    <property type="project" value="InterPro"/>
</dbReference>
<keyword evidence="1" id="KW-0597">Phosphoprotein</keyword>
<evidence type="ECO:0000256" key="1">
    <source>
        <dbReference type="ARBA" id="ARBA00022553"/>
    </source>
</evidence>
<dbReference type="PANTHER" id="PTHR44591">
    <property type="entry name" value="STRESS RESPONSE REGULATOR PROTEIN 1"/>
    <property type="match status" value="1"/>
</dbReference>
<dbReference type="CDD" id="cd00156">
    <property type="entry name" value="REC"/>
    <property type="match status" value="1"/>
</dbReference>
<dbReference type="InterPro" id="IPR050595">
    <property type="entry name" value="Bact_response_regulator"/>
</dbReference>
<comment type="caution">
    <text evidence="2">Lacks conserved residue(s) required for the propagation of feature annotation.</text>
</comment>
<dbReference type="SMART" id="SM00448">
    <property type="entry name" value="REC"/>
    <property type="match status" value="1"/>
</dbReference>
<dbReference type="Proteomes" id="UP000192042">
    <property type="component" value="Chromosome I"/>
</dbReference>
<dbReference type="PROSITE" id="PS50110">
    <property type="entry name" value="RESPONSE_REGULATORY"/>
    <property type="match status" value="1"/>
</dbReference>
<protein>
    <recommendedName>
        <fullName evidence="3">Response regulatory domain-containing protein</fullName>
    </recommendedName>
</protein>
<evidence type="ECO:0000259" key="3">
    <source>
        <dbReference type="PROSITE" id="PS50110"/>
    </source>
</evidence>
<name>A0A1W1I481_9BACT</name>
<dbReference type="KEGG" id="nja:NSJP_1507"/>